<feature type="region of interest" description="Disordered" evidence="1">
    <location>
        <begin position="1"/>
        <end position="20"/>
    </location>
</feature>
<protein>
    <submittedName>
        <fullName evidence="2">KGK domain protein</fullName>
    </submittedName>
</protein>
<feature type="compositionally biased region" description="Basic and acidic residues" evidence="1">
    <location>
        <begin position="8"/>
        <end position="20"/>
    </location>
</feature>
<dbReference type="Proteomes" id="UP000010475">
    <property type="component" value="Chromosome"/>
</dbReference>
<feature type="region of interest" description="Disordered" evidence="1">
    <location>
        <begin position="132"/>
        <end position="157"/>
    </location>
</feature>
<dbReference type="AlphaFoldDB" id="K9X0T7"/>
<dbReference type="EMBL" id="CP003642">
    <property type="protein sequence ID" value="AFZ25674.1"/>
    <property type="molecule type" value="Genomic_DNA"/>
</dbReference>
<name>K9X0T7_9NOST</name>
<evidence type="ECO:0000313" key="2">
    <source>
        <dbReference type="EMBL" id="AFZ25674.1"/>
    </source>
</evidence>
<dbReference type="InterPro" id="IPR014971">
    <property type="entry name" value="KGK"/>
</dbReference>
<dbReference type="STRING" id="56107.Cylst_3536"/>
<reference evidence="2 3" key="1">
    <citation type="submission" date="2012-06" db="EMBL/GenBank/DDBJ databases">
        <title>Finished chromosome of genome of Cylindrospermum stagnale PCC 7417.</title>
        <authorList>
            <consortium name="US DOE Joint Genome Institute"/>
            <person name="Gugger M."/>
            <person name="Coursin T."/>
            <person name="Rippka R."/>
            <person name="Tandeau De Marsac N."/>
            <person name="Huntemann M."/>
            <person name="Wei C.-L."/>
            <person name="Han J."/>
            <person name="Detter J.C."/>
            <person name="Han C."/>
            <person name="Tapia R."/>
            <person name="Chen A."/>
            <person name="Kyrpides N."/>
            <person name="Mavromatis K."/>
            <person name="Markowitz V."/>
            <person name="Szeto E."/>
            <person name="Ivanova N."/>
            <person name="Pagani I."/>
            <person name="Pati A."/>
            <person name="Goodwin L."/>
            <person name="Nordberg H.P."/>
            <person name="Cantor M.N."/>
            <person name="Hua S.X."/>
            <person name="Woyke T."/>
            <person name="Kerfeld C.A."/>
        </authorList>
    </citation>
    <scope>NUCLEOTIDE SEQUENCE [LARGE SCALE GENOMIC DNA]</scope>
    <source>
        <strain evidence="2 3">PCC 7417</strain>
    </source>
</reference>
<organism evidence="2 3">
    <name type="scientific">Cylindrospermum stagnale PCC 7417</name>
    <dbReference type="NCBI Taxonomy" id="56107"/>
    <lineage>
        <taxon>Bacteria</taxon>
        <taxon>Bacillati</taxon>
        <taxon>Cyanobacteriota</taxon>
        <taxon>Cyanophyceae</taxon>
        <taxon>Nostocales</taxon>
        <taxon>Nostocaceae</taxon>
        <taxon>Cylindrospermum</taxon>
    </lineage>
</organism>
<dbReference type="eggNOG" id="ENOG50332KQ">
    <property type="taxonomic scope" value="Bacteria"/>
</dbReference>
<feature type="compositionally biased region" description="Basic and acidic residues" evidence="1">
    <location>
        <begin position="136"/>
        <end position="157"/>
    </location>
</feature>
<dbReference type="Pfam" id="PF08872">
    <property type="entry name" value="KGK"/>
    <property type="match status" value="1"/>
</dbReference>
<evidence type="ECO:0000313" key="3">
    <source>
        <dbReference type="Proteomes" id="UP000010475"/>
    </source>
</evidence>
<proteinExistence type="predicted"/>
<dbReference type="KEGG" id="csg:Cylst_3536"/>
<gene>
    <name evidence="2" type="ORF">Cylst_3536</name>
</gene>
<accession>K9X0T7</accession>
<sequence length="157" mass="18161">MFLFSHAETQRRRDAETQRGGEVEDNFKLDNCNQNEVLSIKDKVFKISKIQETIKTIFCGNLANALYEQLTSYGVDIDPGGNVIGNKFYRYNSKFFKEGIECEILKFNSEGWQKGKFRIKVSIEFCPDEPEIEETTEIKEPESPLDDLRRMINDATS</sequence>
<evidence type="ECO:0000256" key="1">
    <source>
        <dbReference type="SAM" id="MobiDB-lite"/>
    </source>
</evidence>
<keyword evidence="3" id="KW-1185">Reference proteome</keyword>
<dbReference type="HOGENOM" id="CLU_136180_0_0_3"/>
<dbReference type="PATRIC" id="fig|56107.3.peg.3884"/>